<sequence>AFTSYTTSHALSLNIRPLSHSSVKENKIKSLISQKTYPKNGLMLTAVWDGLDPDPRVI</sequence>
<gene>
    <name evidence="1" type="ORF">KUCAC02_013523</name>
</gene>
<reference evidence="1" key="1">
    <citation type="submission" date="2022-05" db="EMBL/GenBank/DDBJ databases">
        <title>Chromosome-level genome of Chaenocephalus aceratus.</title>
        <authorList>
            <person name="Park H."/>
        </authorList>
    </citation>
    <scope>NUCLEOTIDE SEQUENCE</scope>
    <source>
        <strain evidence="1">KU_202001</strain>
    </source>
</reference>
<accession>A0ACB9WCF2</accession>
<feature type="non-terminal residue" evidence="1">
    <location>
        <position position="58"/>
    </location>
</feature>
<protein>
    <submittedName>
        <fullName evidence="1">Uncharacterized protein</fullName>
    </submittedName>
</protein>
<keyword evidence="2" id="KW-1185">Reference proteome</keyword>
<dbReference type="EMBL" id="CM043800">
    <property type="protein sequence ID" value="KAI4810584.1"/>
    <property type="molecule type" value="Genomic_DNA"/>
</dbReference>
<organism evidence="1 2">
    <name type="scientific">Chaenocephalus aceratus</name>
    <name type="common">Blackfin icefish</name>
    <name type="synonym">Chaenichthys aceratus</name>
    <dbReference type="NCBI Taxonomy" id="36190"/>
    <lineage>
        <taxon>Eukaryota</taxon>
        <taxon>Metazoa</taxon>
        <taxon>Chordata</taxon>
        <taxon>Craniata</taxon>
        <taxon>Vertebrata</taxon>
        <taxon>Euteleostomi</taxon>
        <taxon>Actinopterygii</taxon>
        <taxon>Neopterygii</taxon>
        <taxon>Teleostei</taxon>
        <taxon>Neoteleostei</taxon>
        <taxon>Acanthomorphata</taxon>
        <taxon>Eupercaria</taxon>
        <taxon>Perciformes</taxon>
        <taxon>Notothenioidei</taxon>
        <taxon>Channichthyidae</taxon>
        <taxon>Chaenocephalus</taxon>
    </lineage>
</organism>
<proteinExistence type="predicted"/>
<feature type="non-terminal residue" evidence="1">
    <location>
        <position position="1"/>
    </location>
</feature>
<comment type="caution">
    <text evidence="1">The sequence shown here is derived from an EMBL/GenBank/DDBJ whole genome shotgun (WGS) entry which is preliminary data.</text>
</comment>
<evidence type="ECO:0000313" key="1">
    <source>
        <dbReference type="EMBL" id="KAI4810584.1"/>
    </source>
</evidence>
<dbReference type="Proteomes" id="UP001057452">
    <property type="component" value="Chromosome 16"/>
</dbReference>
<evidence type="ECO:0000313" key="2">
    <source>
        <dbReference type="Proteomes" id="UP001057452"/>
    </source>
</evidence>
<name>A0ACB9WCF2_CHAAC</name>